<evidence type="ECO:0000256" key="2">
    <source>
        <dbReference type="ARBA" id="ARBA00022630"/>
    </source>
</evidence>
<evidence type="ECO:0000256" key="5">
    <source>
        <dbReference type="ARBA" id="ARBA00022827"/>
    </source>
</evidence>
<dbReference type="InterPro" id="IPR023753">
    <property type="entry name" value="FAD/NAD-binding_dom"/>
</dbReference>
<dbReference type="Gene3D" id="3.30.390.30">
    <property type="match status" value="1"/>
</dbReference>
<proteinExistence type="predicted"/>
<organism evidence="10 11">
    <name type="scientific">Paraburkholderia phenoliruptrix</name>
    <dbReference type="NCBI Taxonomy" id="252970"/>
    <lineage>
        <taxon>Bacteria</taxon>
        <taxon>Pseudomonadati</taxon>
        <taxon>Pseudomonadota</taxon>
        <taxon>Betaproteobacteria</taxon>
        <taxon>Burkholderiales</taxon>
        <taxon>Burkholderiaceae</taxon>
        <taxon>Paraburkholderia</taxon>
    </lineage>
</organism>
<dbReference type="GO" id="GO:0008860">
    <property type="term" value="F:ferredoxin-NAD+ reductase activity"/>
    <property type="evidence" value="ECO:0007669"/>
    <property type="project" value="UniProtKB-EC"/>
</dbReference>
<keyword evidence="8" id="KW-0411">Iron-sulfur</keyword>
<dbReference type="EMBL" id="CADIKB010000006">
    <property type="protein sequence ID" value="CAB3669748.1"/>
    <property type="molecule type" value="Genomic_DNA"/>
</dbReference>
<evidence type="ECO:0000259" key="9">
    <source>
        <dbReference type="PROSITE" id="PS51296"/>
    </source>
</evidence>
<dbReference type="InterPro" id="IPR028202">
    <property type="entry name" value="Reductase_C"/>
</dbReference>
<evidence type="ECO:0000313" key="10">
    <source>
        <dbReference type="EMBL" id="CAB3669748.1"/>
    </source>
</evidence>
<dbReference type="InterPro" id="IPR036188">
    <property type="entry name" value="FAD/NAD-bd_sf"/>
</dbReference>
<gene>
    <name evidence="10" type="primary">hcaD</name>
    <name evidence="10" type="ORF">LMG22037_01897</name>
</gene>
<keyword evidence="5" id="KW-0274">FAD</keyword>
<evidence type="ECO:0000256" key="8">
    <source>
        <dbReference type="ARBA" id="ARBA00023014"/>
    </source>
</evidence>
<keyword evidence="2" id="KW-0285">Flavoprotein</keyword>
<dbReference type="GO" id="GO:0005737">
    <property type="term" value="C:cytoplasm"/>
    <property type="evidence" value="ECO:0007669"/>
    <property type="project" value="TreeGrafter"/>
</dbReference>
<dbReference type="AlphaFoldDB" id="A0A6J5AH93"/>
<dbReference type="GO" id="GO:0016651">
    <property type="term" value="F:oxidoreductase activity, acting on NAD(P)H"/>
    <property type="evidence" value="ECO:0007669"/>
    <property type="project" value="TreeGrafter"/>
</dbReference>
<sequence length="537" mass="58272">MRMPLTVRRVAQLSQLREDRAERVVVDDHKILLIRDGDTVRAYSADCPHAGGPLEEGALCHGRIICPWHKGTFDAATGKVLEPPPLVPLERYTVIVEGDDIMVSSDKLPGETEPARTPEPHFVVIGAGAAGAAACAALREYGFTGRVTLIGDEPHAPYDRTSLSKFVPSAEMPADDVPPLLAPDWYERHGVERIVAKVARLDVPARTIHFDTGGELAYDTALLATGSAPRVPRIPGCELSGVHVLRHLDDAAALVDALGDGTADGLMQSAASTQVAILGSSFIGLETAAALRKRGVQVSIISPDKVPFEKQFGERVGSMFRELHERNGVRFHLQARVASLEGEEGNVHEVMLESGEHIAADLVLLATGVAPATGFVEGLPLQKDGGVIVNAGMQAAPGLYAAGDIAVFPLRENEEPVRIEHWRVAQQQARIAAQNMCGARNRYNAVPFFWTYHFGKNFEYLGHASEWDELVLDGDFEQHDFAALYMKDDRVAAVLACNRDAQTAHLIDAMRREPLTRAQALRIVGRDSCDGADWNPP</sequence>
<dbReference type="GO" id="GO:0051537">
    <property type="term" value="F:2 iron, 2 sulfur cluster binding"/>
    <property type="evidence" value="ECO:0007669"/>
    <property type="project" value="UniProtKB-KW"/>
</dbReference>
<dbReference type="SUPFAM" id="SSF55424">
    <property type="entry name" value="FAD/NAD-linked reductases, dimerisation (C-terminal) domain"/>
    <property type="match status" value="1"/>
</dbReference>
<dbReference type="InterPro" id="IPR050446">
    <property type="entry name" value="FAD-oxidoreductase/Apoptosis"/>
</dbReference>
<evidence type="ECO:0000256" key="7">
    <source>
        <dbReference type="ARBA" id="ARBA00023004"/>
    </source>
</evidence>
<evidence type="ECO:0000256" key="3">
    <source>
        <dbReference type="ARBA" id="ARBA00022714"/>
    </source>
</evidence>
<reference evidence="10 11" key="1">
    <citation type="submission" date="2020-04" db="EMBL/GenBank/DDBJ databases">
        <authorList>
            <person name="De Canck E."/>
        </authorList>
    </citation>
    <scope>NUCLEOTIDE SEQUENCE [LARGE SCALE GENOMIC DNA]</scope>
    <source>
        <strain evidence="10 11">LMG 22037</strain>
    </source>
</reference>
<dbReference type="SUPFAM" id="SSF51905">
    <property type="entry name" value="FAD/NAD(P)-binding domain"/>
    <property type="match status" value="1"/>
</dbReference>
<dbReference type="SUPFAM" id="SSF50022">
    <property type="entry name" value="ISP domain"/>
    <property type="match status" value="1"/>
</dbReference>
<keyword evidence="10" id="KW-0223">Dioxygenase</keyword>
<dbReference type="Gene3D" id="3.50.50.60">
    <property type="entry name" value="FAD/NAD(P)-binding domain"/>
    <property type="match status" value="2"/>
</dbReference>
<keyword evidence="7" id="KW-0408">Iron</keyword>
<dbReference type="PRINTS" id="PR00368">
    <property type="entry name" value="FADPNR"/>
</dbReference>
<dbReference type="GO" id="GO:0046872">
    <property type="term" value="F:metal ion binding"/>
    <property type="evidence" value="ECO:0007669"/>
    <property type="project" value="UniProtKB-KW"/>
</dbReference>
<evidence type="ECO:0000256" key="4">
    <source>
        <dbReference type="ARBA" id="ARBA00022723"/>
    </source>
</evidence>
<keyword evidence="6 10" id="KW-0560">Oxidoreductase</keyword>
<dbReference type="Proteomes" id="UP000494249">
    <property type="component" value="Unassembled WGS sequence"/>
</dbReference>
<evidence type="ECO:0000256" key="6">
    <source>
        <dbReference type="ARBA" id="ARBA00023002"/>
    </source>
</evidence>
<comment type="cofactor">
    <cofactor evidence="1">
        <name>FAD</name>
        <dbReference type="ChEBI" id="CHEBI:57692"/>
    </cofactor>
</comment>
<protein>
    <submittedName>
        <fullName evidence="10">3-phenylpropionate/cinnamic acid dioxygenase ferredoxin--NAD(+) reductase component</fullName>
        <ecNumber evidence="10">1.18.1.3</ecNumber>
    </submittedName>
</protein>
<dbReference type="EC" id="1.18.1.3" evidence="10"/>
<accession>A0A6J5AH93</accession>
<dbReference type="InterPro" id="IPR016156">
    <property type="entry name" value="FAD/NAD-linked_Rdtase_dimer_sf"/>
</dbReference>
<dbReference type="InterPro" id="IPR017941">
    <property type="entry name" value="Rieske_2Fe-2S"/>
</dbReference>
<keyword evidence="4" id="KW-0479">Metal-binding</keyword>
<keyword evidence="3" id="KW-0001">2Fe-2S</keyword>
<dbReference type="PANTHER" id="PTHR43557:SF2">
    <property type="entry name" value="RIESKE DOMAIN-CONTAINING PROTEIN-RELATED"/>
    <property type="match status" value="1"/>
</dbReference>
<dbReference type="Pfam" id="PF14759">
    <property type="entry name" value="Reductase_C"/>
    <property type="match status" value="1"/>
</dbReference>
<dbReference type="Pfam" id="PF00355">
    <property type="entry name" value="Rieske"/>
    <property type="match status" value="1"/>
</dbReference>
<dbReference type="PANTHER" id="PTHR43557">
    <property type="entry name" value="APOPTOSIS-INDUCING FACTOR 1"/>
    <property type="match status" value="1"/>
</dbReference>
<dbReference type="PRINTS" id="PR00411">
    <property type="entry name" value="PNDRDTASEI"/>
</dbReference>
<dbReference type="InterPro" id="IPR036922">
    <property type="entry name" value="Rieske_2Fe-2S_sf"/>
</dbReference>
<evidence type="ECO:0000313" key="11">
    <source>
        <dbReference type="Proteomes" id="UP000494249"/>
    </source>
</evidence>
<feature type="domain" description="Rieske" evidence="9">
    <location>
        <begin position="8"/>
        <end position="103"/>
    </location>
</feature>
<dbReference type="PROSITE" id="PS51296">
    <property type="entry name" value="RIESKE"/>
    <property type="match status" value="1"/>
</dbReference>
<name>A0A6J5AH93_9BURK</name>
<dbReference type="GO" id="GO:0051213">
    <property type="term" value="F:dioxygenase activity"/>
    <property type="evidence" value="ECO:0007669"/>
    <property type="project" value="UniProtKB-KW"/>
</dbReference>
<dbReference type="Pfam" id="PF07992">
    <property type="entry name" value="Pyr_redox_2"/>
    <property type="match status" value="1"/>
</dbReference>
<evidence type="ECO:0000256" key="1">
    <source>
        <dbReference type="ARBA" id="ARBA00001974"/>
    </source>
</evidence>
<dbReference type="Gene3D" id="2.102.10.10">
    <property type="entry name" value="Rieske [2Fe-2S] iron-sulphur domain"/>
    <property type="match status" value="1"/>
</dbReference>